<feature type="transmembrane region" description="Helical" evidence="1">
    <location>
        <begin position="45"/>
        <end position="66"/>
    </location>
</feature>
<feature type="transmembrane region" description="Helical" evidence="1">
    <location>
        <begin position="6"/>
        <end position="38"/>
    </location>
</feature>
<dbReference type="AlphaFoldDB" id="A0A923PPV1"/>
<sequence length="122" mass="13224">MYRFFLLLSVMLAAVAGLYFGLPWYLLAVATVVLALLFPVWRRAAFGFSFVAAFLVWGVYAGYLHFESEGRLSDRLAVAFGLAEGWSLVGVTALWAGITAGLGGWFGASLRRSFVHGPRVGG</sequence>
<dbReference type="Proteomes" id="UP000650081">
    <property type="component" value="Unassembled WGS sequence"/>
</dbReference>
<reference evidence="2" key="1">
    <citation type="submission" date="2020-08" db="EMBL/GenBank/DDBJ databases">
        <title>Lewinella bacteria from marine environments.</title>
        <authorList>
            <person name="Zhong Y."/>
        </authorList>
    </citation>
    <scope>NUCLEOTIDE SEQUENCE</scope>
    <source>
        <strain evidence="2">KCTC 42187</strain>
    </source>
</reference>
<keyword evidence="3" id="KW-1185">Reference proteome</keyword>
<organism evidence="2 3">
    <name type="scientific">Neolewinella lacunae</name>
    <dbReference type="NCBI Taxonomy" id="1517758"/>
    <lineage>
        <taxon>Bacteria</taxon>
        <taxon>Pseudomonadati</taxon>
        <taxon>Bacteroidota</taxon>
        <taxon>Saprospiria</taxon>
        <taxon>Saprospirales</taxon>
        <taxon>Lewinellaceae</taxon>
        <taxon>Neolewinella</taxon>
    </lineage>
</organism>
<accession>A0A923PPV1</accession>
<keyword evidence="1" id="KW-0812">Transmembrane</keyword>
<keyword evidence="1" id="KW-0472">Membrane</keyword>
<evidence type="ECO:0000313" key="2">
    <source>
        <dbReference type="EMBL" id="MBC6996365.1"/>
    </source>
</evidence>
<comment type="caution">
    <text evidence="2">The sequence shown here is derived from an EMBL/GenBank/DDBJ whole genome shotgun (WGS) entry which is preliminary data.</text>
</comment>
<dbReference type="RefSeq" id="WP_187468374.1">
    <property type="nucleotide sequence ID" value="NZ_JACSIT010000152.1"/>
</dbReference>
<name>A0A923PPV1_9BACT</name>
<evidence type="ECO:0000256" key="1">
    <source>
        <dbReference type="SAM" id="Phobius"/>
    </source>
</evidence>
<evidence type="ECO:0000313" key="3">
    <source>
        <dbReference type="Proteomes" id="UP000650081"/>
    </source>
</evidence>
<keyword evidence="1" id="KW-1133">Transmembrane helix</keyword>
<protein>
    <submittedName>
        <fullName evidence="2">Uncharacterized protein</fullName>
    </submittedName>
</protein>
<feature type="transmembrane region" description="Helical" evidence="1">
    <location>
        <begin position="86"/>
        <end position="108"/>
    </location>
</feature>
<dbReference type="EMBL" id="JACSIT010000152">
    <property type="protein sequence ID" value="MBC6996365.1"/>
    <property type="molecule type" value="Genomic_DNA"/>
</dbReference>
<gene>
    <name evidence="2" type="ORF">H9S92_19495</name>
</gene>
<proteinExistence type="predicted"/>